<keyword evidence="3" id="KW-1185">Reference proteome</keyword>
<organism evidence="2 3">
    <name type="scientific">Eumeta variegata</name>
    <name type="common">Bagworm moth</name>
    <name type="synonym">Eumeta japonica</name>
    <dbReference type="NCBI Taxonomy" id="151549"/>
    <lineage>
        <taxon>Eukaryota</taxon>
        <taxon>Metazoa</taxon>
        <taxon>Ecdysozoa</taxon>
        <taxon>Arthropoda</taxon>
        <taxon>Hexapoda</taxon>
        <taxon>Insecta</taxon>
        <taxon>Pterygota</taxon>
        <taxon>Neoptera</taxon>
        <taxon>Endopterygota</taxon>
        <taxon>Lepidoptera</taxon>
        <taxon>Glossata</taxon>
        <taxon>Ditrysia</taxon>
        <taxon>Tineoidea</taxon>
        <taxon>Psychidae</taxon>
        <taxon>Oiketicinae</taxon>
        <taxon>Eumeta</taxon>
    </lineage>
</organism>
<comment type="caution">
    <text evidence="2">The sequence shown here is derived from an EMBL/GenBank/DDBJ whole genome shotgun (WGS) entry which is preliminary data.</text>
</comment>
<evidence type="ECO:0000256" key="1">
    <source>
        <dbReference type="SAM" id="MobiDB-lite"/>
    </source>
</evidence>
<protein>
    <submittedName>
        <fullName evidence="2">Uncharacterized protein</fullName>
    </submittedName>
</protein>
<gene>
    <name evidence="2" type="ORF">EVAR_13809_1</name>
</gene>
<accession>A0A4C1U172</accession>
<evidence type="ECO:0000313" key="3">
    <source>
        <dbReference type="Proteomes" id="UP000299102"/>
    </source>
</evidence>
<dbReference type="Proteomes" id="UP000299102">
    <property type="component" value="Unassembled WGS sequence"/>
</dbReference>
<proteinExistence type="predicted"/>
<dbReference type="EMBL" id="BGZK01000114">
    <property type="protein sequence ID" value="GBP20042.1"/>
    <property type="molecule type" value="Genomic_DNA"/>
</dbReference>
<evidence type="ECO:0000313" key="2">
    <source>
        <dbReference type="EMBL" id="GBP20042.1"/>
    </source>
</evidence>
<reference evidence="2 3" key="1">
    <citation type="journal article" date="2019" name="Commun. Biol.">
        <title>The bagworm genome reveals a unique fibroin gene that provides high tensile strength.</title>
        <authorList>
            <person name="Kono N."/>
            <person name="Nakamura H."/>
            <person name="Ohtoshi R."/>
            <person name="Tomita M."/>
            <person name="Numata K."/>
            <person name="Arakawa K."/>
        </authorList>
    </citation>
    <scope>NUCLEOTIDE SEQUENCE [LARGE SCALE GENOMIC DNA]</scope>
</reference>
<feature type="region of interest" description="Disordered" evidence="1">
    <location>
        <begin position="40"/>
        <end position="105"/>
    </location>
</feature>
<name>A0A4C1U172_EUMVA</name>
<sequence length="105" mass="11475">MMSLRAVAVVFAWSHRRKAAGPAPCSLQLDNKRRFKLQAGALAPSPSRAQPQNVNQRRRLLSPPSARDSPSKHTRAVFSSDHETAVTSRTTPRSVGPSEPVHIAQ</sequence>
<dbReference type="AlphaFoldDB" id="A0A4C1U172"/>